<proteinExistence type="predicted"/>
<dbReference type="Proteomes" id="UP000236311">
    <property type="component" value="Unassembled WGS sequence"/>
</dbReference>
<evidence type="ECO:0000256" key="3">
    <source>
        <dbReference type="SAM" id="SignalP"/>
    </source>
</evidence>
<evidence type="ECO:0000256" key="1">
    <source>
        <dbReference type="SAM" id="MobiDB-lite"/>
    </source>
</evidence>
<keyword evidence="2" id="KW-0812">Transmembrane</keyword>
<name>A0A2K4ZH60_9FIRM</name>
<feature type="compositionally biased region" description="Low complexity" evidence="1">
    <location>
        <begin position="405"/>
        <end position="451"/>
    </location>
</feature>
<protein>
    <submittedName>
        <fullName evidence="4">Uncharacterized protein</fullName>
    </submittedName>
</protein>
<feature type="chain" id="PRO_5014345952" evidence="3">
    <location>
        <begin position="34"/>
        <end position="552"/>
    </location>
</feature>
<dbReference type="AlphaFoldDB" id="A0A2K4ZH60"/>
<evidence type="ECO:0000313" key="5">
    <source>
        <dbReference type="Proteomes" id="UP000236311"/>
    </source>
</evidence>
<reference evidence="4 5" key="1">
    <citation type="submission" date="2018-01" db="EMBL/GenBank/DDBJ databases">
        <authorList>
            <person name="Gaut B.S."/>
            <person name="Morton B.R."/>
            <person name="Clegg M.T."/>
            <person name="Duvall M.R."/>
        </authorList>
    </citation>
    <scope>NUCLEOTIDE SEQUENCE [LARGE SCALE GENOMIC DNA]</scope>
    <source>
        <strain evidence="4">GP69</strain>
    </source>
</reference>
<keyword evidence="2" id="KW-1133">Transmembrane helix</keyword>
<keyword evidence="3" id="KW-0732">Signal</keyword>
<keyword evidence="5" id="KW-1185">Reference proteome</keyword>
<dbReference type="SUPFAM" id="SSF51126">
    <property type="entry name" value="Pectin lyase-like"/>
    <property type="match status" value="1"/>
</dbReference>
<evidence type="ECO:0000313" key="4">
    <source>
        <dbReference type="EMBL" id="SOY29782.1"/>
    </source>
</evidence>
<feature type="compositionally biased region" description="Low complexity" evidence="1">
    <location>
        <begin position="295"/>
        <end position="305"/>
    </location>
</feature>
<dbReference type="EMBL" id="OFSM01000011">
    <property type="protein sequence ID" value="SOY29782.1"/>
    <property type="molecule type" value="Genomic_DNA"/>
</dbReference>
<evidence type="ECO:0000256" key="2">
    <source>
        <dbReference type="SAM" id="Phobius"/>
    </source>
</evidence>
<keyword evidence="2" id="KW-0472">Membrane</keyword>
<feature type="compositionally biased region" description="Basic and acidic residues" evidence="1">
    <location>
        <begin position="345"/>
        <end position="367"/>
    </location>
</feature>
<organism evidence="4 5">
    <name type="scientific">Acetatifactor muris</name>
    <dbReference type="NCBI Taxonomy" id="879566"/>
    <lineage>
        <taxon>Bacteria</taxon>
        <taxon>Bacillati</taxon>
        <taxon>Bacillota</taxon>
        <taxon>Clostridia</taxon>
        <taxon>Lachnospirales</taxon>
        <taxon>Lachnospiraceae</taxon>
        <taxon>Acetatifactor</taxon>
    </lineage>
</organism>
<feature type="region of interest" description="Disordered" evidence="1">
    <location>
        <begin position="295"/>
        <end position="451"/>
    </location>
</feature>
<dbReference type="InterPro" id="IPR011050">
    <property type="entry name" value="Pectin_lyase_fold/virulence"/>
</dbReference>
<dbReference type="OrthoDB" id="411361at2"/>
<feature type="signal peptide" evidence="3">
    <location>
        <begin position="1"/>
        <end position="33"/>
    </location>
</feature>
<dbReference type="RefSeq" id="WP_103239855.1">
    <property type="nucleotide sequence ID" value="NZ_JANJZD010000010.1"/>
</dbReference>
<gene>
    <name evidence="4" type="ORF">AMURIS_02503</name>
</gene>
<accession>A0A2K4ZH60</accession>
<sequence>MNRSRRTVFFRIMATIMCAVCVVVMCSGYQARAETTADFPVVSSRSQFLQAFVEANDGDTIGISDMIAFYGDSAELGSEDKRITIVRMNEEAHLSFTGTGSFLIQNIVFDGNGIESTYSMIYSQRDLVVKNSVFHNCVCNGEGAAVSNMGRTEFYSCAFEDNSSINRGGHVSMRDGIFDNCTLTGGNANYEGGAVACGAVDFNDCLITRNHAGMYGGGIYTSGITVLTGTKLYNNTAGACGPDYVDTQNGVHISESIEELAALYKSDGLKPISWEKTQVGFMNGGKLILEEFVEQPEQPEQPTNPDETEKPTEPENPDNPDTPTEPENPENPDQPDPPTEPGENEPPKDESGTGTDKPAEDENKPSEPETPPDDTPNKGDEQPPADNPEEKPGVSGSGNAPESPSDSTGNNGGNNTSNSTSTTTTSDNRTTDNSDNSRYSSTSDSNNTSTVNNYYQQEKQPSSSGESVQTIVVPVGNTGNGEPLQQTIRVESPEGTTATGSLEGLTLNINVNTASQDQAANTSLVQQSGISWYQAIVLCFLSAILICLLKRH</sequence>
<feature type="transmembrane region" description="Helical" evidence="2">
    <location>
        <begin position="530"/>
        <end position="549"/>
    </location>
</feature>